<reference evidence="4" key="1">
    <citation type="submission" date="2018-03" db="EMBL/GenBank/DDBJ databases">
        <authorList>
            <person name="Sun L."/>
            <person name="Liu H."/>
            <person name="Chen W."/>
            <person name="Huang K."/>
            <person name="Liu W."/>
            <person name="Gao X."/>
        </authorList>
    </citation>
    <scope>NUCLEOTIDE SEQUENCE [LARGE SCALE GENOMIC DNA]</scope>
    <source>
        <strain evidence="4">SH9</strain>
    </source>
</reference>
<keyword evidence="1" id="KW-0812">Transmembrane</keyword>
<name>A0A2T1HTQ9_9HYPH</name>
<keyword evidence="1" id="KW-0472">Membrane</keyword>
<dbReference type="Proteomes" id="UP000239772">
    <property type="component" value="Unassembled WGS sequence"/>
</dbReference>
<evidence type="ECO:0000259" key="2">
    <source>
        <dbReference type="Pfam" id="PF07786"/>
    </source>
</evidence>
<proteinExistence type="predicted"/>
<feature type="transmembrane region" description="Helical" evidence="1">
    <location>
        <begin position="111"/>
        <end position="131"/>
    </location>
</feature>
<dbReference type="OrthoDB" id="9807591at2"/>
<dbReference type="EMBL" id="PVZS01000010">
    <property type="protein sequence ID" value="PSC05027.1"/>
    <property type="molecule type" value="Genomic_DNA"/>
</dbReference>
<dbReference type="RefSeq" id="WP_106337094.1">
    <property type="nucleotide sequence ID" value="NZ_PVZS01000010.1"/>
</dbReference>
<dbReference type="AlphaFoldDB" id="A0A2T1HTQ9"/>
<organism evidence="3 4">
    <name type="scientific">Alsobacter soli</name>
    <dbReference type="NCBI Taxonomy" id="2109933"/>
    <lineage>
        <taxon>Bacteria</taxon>
        <taxon>Pseudomonadati</taxon>
        <taxon>Pseudomonadota</taxon>
        <taxon>Alphaproteobacteria</taxon>
        <taxon>Hyphomicrobiales</taxon>
        <taxon>Alsobacteraceae</taxon>
        <taxon>Alsobacter</taxon>
    </lineage>
</organism>
<evidence type="ECO:0000256" key="1">
    <source>
        <dbReference type="SAM" id="Phobius"/>
    </source>
</evidence>
<dbReference type="Pfam" id="PF07786">
    <property type="entry name" value="HGSNAT_cat"/>
    <property type="match status" value="1"/>
</dbReference>
<sequence length="325" mass="35083">MHVSDPPESRPPRLPVIDVARGVALLAMFVFHFTWDLGFFGFISLQAGQDPGWRWFARCIAGSFLILVGVSLVLASRGGMNWRAYWRRLTLVGGAALAITAATWFATPDEFIFFGILHCIALASVLALAFLRAPAWLTALLAAAIVVLPAVIRFPALNSPSLLWLGLGDVVPRTNDYEPLFPWFGLVLAGVALARAGLAIGWEKPLARVQLVGSTARTLAWGGRHSLVLYLLHQPIFFGGLALLASVTNPASRSVETGFHAKCLASCQQSGAATNVCTAACGCVEAKIRTAQRANSRISEQEISRRMPNFVAACQREREPAPPKP</sequence>
<feature type="transmembrane region" description="Helical" evidence="1">
    <location>
        <begin position="136"/>
        <end position="156"/>
    </location>
</feature>
<dbReference type="InterPro" id="IPR012429">
    <property type="entry name" value="HGSNAT_cat"/>
</dbReference>
<keyword evidence="4" id="KW-1185">Reference proteome</keyword>
<protein>
    <recommendedName>
        <fullName evidence="2">Heparan-alpha-glucosaminide N-acetyltransferase catalytic domain-containing protein</fullName>
    </recommendedName>
</protein>
<feature type="domain" description="Heparan-alpha-glucosaminide N-acetyltransferase catalytic" evidence="2">
    <location>
        <begin position="13"/>
        <end position="235"/>
    </location>
</feature>
<gene>
    <name evidence="3" type="ORF">SLNSH_11325</name>
</gene>
<keyword evidence="1" id="KW-1133">Transmembrane helix</keyword>
<feature type="transmembrane region" description="Helical" evidence="1">
    <location>
        <begin position="180"/>
        <end position="202"/>
    </location>
</feature>
<feature type="transmembrane region" description="Helical" evidence="1">
    <location>
        <begin position="55"/>
        <end position="74"/>
    </location>
</feature>
<evidence type="ECO:0000313" key="4">
    <source>
        <dbReference type="Proteomes" id="UP000239772"/>
    </source>
</evidence>
<evidence type="ECO:0000313" key="3">
    <source>
        <dbReference type="EMBL" id="PSC05027.1"/>
    </source>
</evidence>
<feature type="transmembrane region" description="Helical" evidence="1">
    <location>
        <begin position="23"/>
        <end position="43"/>
    </location>
</feature>
<feature type="transmembrane region" description="Helical" evidence="1">
    <location>
        <begin position="86"/>
        <end position="105"/>
    </location>
</feature>
<comment type="caution">
    <text evidence="3">The sequence shown here is derived from an EMBL/GenBank/DDBJ whole genome shotgun (WGS) entry which is preliminary data.</text>
</comment>
<accession>A0A2T1HTQ9</accession>